<organism evidence="2">
    <name type="scientific">Simian immunodeficiency virus</name>
    <name type="common">SIV</name>
    <dbReference type="NCBI Taxonomy" id="11723"/>
    <lineage>
        <taxon>Viruses</taxon>
        <taxon>Riboviria</taxon>
        <taxon>Pararnavirae</taxon>
        <taxon>Artverviricota</taxon>
        <taxon>Revtraviricetes</taxon>
        <taxon>Ortervirales</taxon>
        <taxon>Retroviridae</taxon>
        <taxon>Orthoretrovirinae</taxon>
        <taxon>Lentivirus</taxon>
        <taxon>Lentivirus simimdef</taxon>
    </lineage>
</organism>
<dbReference type="EMBL" id="GU366272">
    <property type="protein sequence ID" value="ADC95040.1"/>
    <property type="molecule type" value="Genomic_RNA"/>
</dbReference>
<accession>D3XLW3</accession>
<dbReference type="Gene3D" id="1.10.150.90">
    <property type="entry name" value="Immunodeficiency lentiviruses, gag gene matrix protein p17"/>
    <property type="match status" value="1"/>
</dbReference>
<dbReference type="GO" id="GO:0005198">
    <property type="term" value="F:structural molecule activity"/>
    <property type="evidence" value="ECO:0007669"/>
    <property type="project" value="InterPro"/>
</dbReference>
<dbReference type="PRINTS" id="PR00234">
    <property type="entry name" value="HIV1MATRIX"/>
</dbReference>
<gene>
    <name evidence="2" type="primary">gag</name>
</gene>
<dbReference type="InterPro" id="IPR000071">
    <property type="entry name" value="Lentvrl_matrix_N"/>
</dbReference>
<reference evidence="2" key="1">
    <citation type="submission" date="2009-12" db="EMBL/GenBank/DDBJ databases">
        <title>The role of cytolytic and non-lytic effects of CD8+ T-cells in the control of productive lentiviral infection.</title>
        <authorList>
            <person name="Wong J.K."/>
            <person name="Strain M.C."/>
            <person name="Porrata R."/>
            <person name="Reay E."/>
            <person name="Sankaran-Walters S."/>
            <person name="Ignacio C.C."/>
            <person name="Russell T."/>
            <person name="Pillai S.K."/>
            <person name="Looney D.J."/>
            <person name="Dandekar S."/>
        </authorList>
    </citation>
    <scope>NUCLEOTIDE SEQUENCE</scope>
    <source>
        <strain evidence="2">27562_wk13_8</strain>
    </source>
</reference>
<dbReference type="InterPro" id="IPR012344">
    <property type="entry name" value="Matrix_HIV/RSV_N"/>
</dbReference>
<sequence>MGARNSVLSGKKADELEKIRLRLNGKKKYMLKHVVWAANELDRFGLAESLLENKEGCQKILSVLAPLVPTGSGNLKSLYNTVCVICAFTQKRK</sequence>
<organismHost>
    <name type="scientific">Pan troglodytes</name>
    <name type="common">Chimpanzee</name>
    <dbReference type="NCBI Taxonomy" id="9598"/>
</organismHost>
<name>D3XLW3_SIV</name>
<feature type="domain" description="Immunodeficiency lentiviral matrix N-terminal" evidence="1">
    <location>
        <begin position="2"/>
        <end position="91"/>
    </location>
</feature>
<dbReference type="SUPFAM" id="SSF47836">
    <property type="entry name" value="Retroviral matrix proteins"/>
    <property type="match status" value="1"/>
</dbReference>
<organismHost>
    <name type="scientific">Cercopithecidae</name>
    <name type="common">Old World monkeys</name>
    <dbReference type="NCBI Taxonomy" id="9527"/>
</organismHost>
<evidence type="ECO:0000313" key="2">
    <source>
        <dbReference type="EMBL" id="ADC95040.1"/>
    </source>
</evidence>
<proteinExistence type="predicted"/>
<dbReference type="Pfam" id="PF00540">
    <property type="entry name" value="Gag_p17"/>
    <property type="match status" value="1"/>
</dbReference>
<evidence type="ECO:0000259" key="1">
    <source>
        <dbReference type="Pfam" id="PF00540"/>
    </source>
</evidence>
<dbReference type="InterPro" id="IPR010999">
    <property type="entry name" value="Retrovr_matrix"/>
</dbReference>
<protein>
    <submittedName>
        <fullName evidence="2">Truncated gag protein</fullName>
    </submittedName>
</protein>